<dbReference type="GO" id="GO:0004674">
    <property type="term" value="F:protein serine/threonine kinase activity"/>
    <property type="evidence" value="ECO:0007669"/>
    <property type="project" value="UniProtKB-EC"/>
</dbReference>
<proteinExistence type="inferred from homology"/>
<dbReference type="NCBIfam" id="TIGR03071">
    <property type="entry name" value="couple_hipA"/>
    <property type="match status" value="1"/>
</dbReference>
<dbReference type="RefSeq" id="WP_064722602.1">
    <property type="nucleotide sequence ID" value="NZ_BDDW01000006.1"/>
</dbReference>
<name>A0ABT9TNS6_PAENI</name>
<feature type="domain" description="HipA-like C-terminal" evidence="4">
    <location>
        <begin position="149"/>
        <end position="367"/>
    </location>
</feature>
<keyword evidence="2 6" id="KW-0808">Transferase</keyword>
<comment type="caution">
    <text evidence="6">The sequence shown here is derived from an EMBL/GenBank/DDBJ whole genome shotgun (WGS) entry which is preliminary data.</text>
</comment>
<dbReference type="PANTHER" id="PTHR37419">
    <property type="entry name" value="SERINE/THREONINE-PROTEIN KINASE TOXIN HIPA"/>
    <property type="match status" value="1"/>
</dbReference>
<evidence type="ECO:0000256" key="2">
    <source>
        <dbReference type="ARBA" id="ARBA00022679"/>
    </source>
</evidence>
<evidence type="ECO:0000259" key="4">
    <source>
        <dbReference type="Pfam" id="PF07804"/>
    </source>
</evidence>
<dbReference type="Proteomes" id="UP001244563">
    <property type="component" value="Unassembled WGS sequence"/>
</dbReference>
<keyword evidence="3 6" id="KW-0418">Kinase</keyword>
<dbReference type="InterPro" id="IPR052028">
    <property type="entry name" value="HipA_Ser/Thr_kinase"/>
</dbReference>
<dbReference type="PANTHER" id="PTHR37419:SF1">
    <property type="entry name" value="SERINE_THREONINE-PROTEIN KINASE TOXIN HIPA"/>
    <property type="match status" value="1"/>
</dbReference>
<evidence type="ECO:0000313" key="6">
    <source>
        <dbReference type="EMBL" id="MDQ0102212.1"/>
    </source>
</evidence>
<dbReference type="EC" id="2.7.11.1" evidence="6"/>
<dbReference type="InterPro" id="IPR017508">
    <property type="entry name" value="HipA_N1"/>
</dbReference>
<protein>
    <submittedName>
        <fullName evidence="6">Serine/threonine-protein kinase HipA</fullName>
        <ecNumber evidence="6">2.7.11.1</ecNumber>
    </submittedName>
</protein>
<evidence type="ECO:0000313" key="7">
    <source>
        <dbReference type="Proteomes" id="UP001244563"/>
    </source>
</evidence>
<evidence type="ECO:0000256" key="3">
    <source>
        <dbReference type="ARBA" id="ARBA00022777"/>
    </source>
</evidence>
<dbReference type="InterPro" id="IPR012893">
    <property type="entry name" value="HipA-like_C"/>
</dbReference>
<dbReference type="Pfam" id="PF07804">
    <property type="entry name" value="HipA_C"/>
    <property type="match status" value="1"/>
</dbReference>
<dbReference type="Pfam" id="PF13657">
    <property type="entry name" value="Couple_hipA"/>
    <property type="match status" value="1"/>
</dbReference>
<dbReference type="EMBL" id="JAUSSW010000004">
    <property type="protein sequence ID" value="MDQ0102212.1"/>
    <property type="molecule type" value="Genomic_DNA"/>
</dbReference>
<feature type="domain" description="HipA N-terminal subdomain 1" evidence="5">
    <location>
        <begin position="15"/>
        <end position="113"/>
    </location>
</feature>
<comment type="similarity">
    <text evidence="1">Belongs to the HipA Ser/Thr kinase family.</text>
</comment>
<gene>
    <name evidence="6" type="ORF">J2T10_001858</name>
</gene>
<organism evidence="6 7">
    <name type="scientific">Paenarthrobacter nicotinovorans</name>
    <name type="common">Arthrobacter nicotinovorans</name>
    <dbReference type="NCBI Taxonomy" id="29320"/>
    <lineage>
        <taxon>Bacteria</taxon>
        <taxon>Bacillati</taxon>
        <taxon>Actinomycetota</taxon>
        <taxon>Actinomycetes</taxon>
        <taxon>Micrococcales</taxon>
        <taxon>Micrococcaceae</taxon>
        <taxon>Paenarthrobacter</taxon>
    </lineage>
</organism>
<evidence type="ECO:0000259" key="5">
    <source>
        <dbReference type="Pfam" id="PF13657"/>
    </source>
</evidence>
<sequence length="398" mass="42170">MAEDLAQLKFVRKADVYKSGVLAGHLERTQRGSVVFSYVPEYAASAGSPVASTLPFEPDPVESPNGALPAFFAGLLPEGHRLTVLKDAVKTSLADELSLLLAVGADVPGDVQIVPAGQPPLEPASLADASRPEDLDFAGLAEAVDLHALPGVQSKASASMLTTPFALAGRQYLLKLDPPQHRHLVVNEAAHLAGAKALKIPVAAHSVVRDRLGLHGLLVERFDRFQNDGGDIRRLPLEDAAQVMNLPPASKYAVSSEDVVVALAGLCKARPVAVRNLYLQFVFAWLTGNGDLHAKNVSVLGRLQGGWGVAPIYDIPCTLLYGDDTMALPVSGRAKGLRARHWREFAAAIGLPQRAAAAANATALAAASAIDLEELPFTGSPLNGTLRELRFRRAELTP</sequence>
<accession>A0ABT9TNS6</accession>
<keyword evidence="7" id="KW-1185">Reference proteome</keyword>
<reference evidence="6 7" key="1">
    <citation type="submission" date="2023-07" db="EMBL/GenBank/DDBJ databases">
        <title>Sorghum-associated microbial communities from plants grown in Nebraska, USA.</title>
        <authorList>
            <person name="Schachtman D."/>
        </authorList>
    </citation>
    <scope>NUCLEOTIDE SEQUENCE [LARGE SCALE GENOMIC DNA]</scope>
    <source>
        <strain evidence="6 7">CC523</strain>
    </source>
</reference>
<evidence type="ECO:0000256" key="1">
    <source>
        <dbReference type="ARBA" id="ARBA00010164"/>
    </source>
</evidence>